<keyword evidence="2" id="KW-1133">Transmembrane helix</keyword>
<dbReference type="OrthoDB" id="1044435at2759"/>
<organism evidence="4 5">
    <name type="scientific">Coprinopsis marcescibilis</name>
    <name type="common">Agaric fungus</name>
    <name type="synonym">Psathyrella marcescibilis</name>
    <dbReference type="NCBI Taxonomy" id="230819"/>
    <lineage>
        <taxon>Eukaryota</taxon>
        <taxon>Fungi</taxon>
        <taxon>Dikarya</taxon>
        <taxon>Basidiomycota</taxon>
        <taxon>Agaricomycotina</taxon>
        <taxon>Agaricomycetes</taxon>
        <taxon>Agaricomycetidae</taxon>
        <taxon>Agaricales</taxon>
        <taxon>Agaricineae</taxon>
        <taxon>Psathyrellaceae</taxon>
        <taxon>Coprinopsis</taxon>
    </lineage>
</organism>
<feature type="transmembrane region" description="Helical" evidence="2">
    <location>
        <begin position="446"/>
        <end position="463"/>
    </location>
</feature>
<dbReference type="SMART" id="SM00563">
    <property type="entry name" value="PlsC"/>
    <property type="match status" value="1"/>
</dbReference>
<dbReference type="SUPFAM" id="SSF69593">
    <property type="entry name" value="Glycerol-3-phosphate (1)-acyltransferase"/>
    <property type="match status" value="2"/>
</dbReference>
<evidence type="ECO:0000256" key="1">
    <source>
        <dbReference type="SAM" id="MobiDB-lite"/>
    </source>
</evidence>
<dbReference type="STRING" id="230819.A0A5C3KET4"/>
<dbReference type="Proteomes" id="UP000307440">
    <property type="component" value="Unassembled WGS sequence"/>
</dbReference>
<feature type="transmembrane region" description="Helical" evidence="2">
    <location>
        <begin position="358"/>
        <end position="378"/>
    </location>
</feature>
<feature type="compositionally biased region" description="Polar residues" evidence="1">
    <location>
        <begin position="108"/>
        <end position="121"/>
    </location>
</feature>
<dbReference type="Pfam" id="PF01553">
    <property type="entry name" value="Acyltransferase"/>
    <property type="match status" value="1"/>
</dbReference>
<name>A0A5C3KET4_COPMA</name>
<dbReference type="PANTHER" id="PTHR31605:SF0">
    <property type="entry name" value="GLYCEROL-3-PHOSPHATE O-ACYLTRANSFERASE 1"/>
    <property type="match status" value="1"/>
</dbReference>
<feature type="region of interest" description="Disordered" evidence="1">
    <location>
        <begin position="95"/>
        <end position="128"/>
    </location>
</feature>
<proteinExistence type="predicted"/>
<dbReference type="CDD" id="cd07992">
    <property type="entry name" value="LPLAT_AAK14816-like"/>
    <property type="match status" value="1"/>
</dbReference>
<dbReference type="GO" id="GO:0016287">
    <property type="term" value="F:glycerone-phosphate O-acyltransferase activity"/>
    <property type="evidence" value="ECO:0007669"/>
    <property type="project" value="TreeGrafter"/>
</dbReference>
<sequence>MEPRLVYRFLRQVSDWVVDGYYSEVVVEGKENVPKHGPLIVSPNHPNEIIDIATLTISMPHQEERFVSYWTMSTMFRNPLVGSFLRASGAIPVVRSSPKSSSKASSSTAVPNTTSLESTSRPKSRGEAEAELSVRARLFEETTRVLAKNGGGVVGLFPEGGSYTGWRIFQVRPGAAWSAVEYSRAKKENGWEGPEVVIVPTAITYTDKSKFLSRVHVRFGEPISSVPYLEELFDDSEDVDPNAAASSVASKMTEELEKRLTEMTVHASDWETICAVRAARQILWTDEDSIRMEDWVGVSQRLADALDGSGDSAEVKDALAKYDTLLQHAGVKHSVLTSLRPFDFGHPLLSLIFGLPRALVRLIPFLPPFLLFLPGYLTGLLAEKVFRTRYEEAKTQIKGVFGGLGVGISILTAFTLLWRAPSEFVVRRLVLGNKERSSVTGKGVQVIYSVGVIYVCLTALWRWHKLLVKENYVGFQRLTTLWKLSRSSKSSNVDIQPYTKPVYPAASPFVKPKIMLKDGSELPVDPAAFKRPRPISASKILPSVLEAKNDGATLLVSYLGNAKNEGLRRYLVDRGANLHVSD</sequence>
<feature type="transmembrane region" description="Helical" evidence="2">
    <location>
        <begin position="399"/>
        <end position="418"/>
    </location>
</feature>
<evidence type="ECO:0000313" key="4">
    <source>
        <dbReference type="EMBL" id="TFK18442.1"/>
    </source>
</evidence>
<protein>
    <recommendedName>
        <fullName evidence="3">Phospholipid/glycerol acyltransferase domain-containing protein</fullName>
    </recommendedName>
</protein>
<dbReference type="InterPro" id="IPR052744">
    <property type="entry name" value="GPAT/DAPAT"/>
</dbReference>
<keyword evidence="2" id="KW-0472">Membrane</keyword>
<keyword evidence="5" id="KW-1185">Reference proteome</keyword>
<dbReference type="EMBL" id="ML210401">
    <property type="protein sequence ID" value="TFK18442.1"/>
    <property type="molecule type" value="Genomic_DNA"/>
</dbReference>
<dbReference type="AlphaFoldDB" id="A0A5C3KET4"/>
<dbReference type="GO" id="GO:0004366">
    <property type="term" value="F:glycerol-3-phosphate O-acyltransferase activity"/>
    <property type="evidence" value="ECO:0007669"/>
    <property type="project" value="TreeGrafter"/>
</dbReference>
<reference evidence="4 5" key="1">
    <citation type="journal article" date="2019" name="Nat. Ecol. Evol.">
        <title>Megaphylogeny resolves global patterns of mushroom evolution.</title>
        <authorList>
            <person name="Varga T."/>
            <person name="Krizsan K."/>
            <person name="Foldi C."/>
            <person name="Dima B."/>
            <person name="Sanchez-Garcia M."/>
            <person name="Sanchez-Ramirez S."/>
            <person name="Szollosi G.J."/>
            <person name="Szarkandi J.G."/>
            <person name="Papp V."/>
            <person name="Albert L."/>
            <person name="Andreopoulos W."/>
            <person name="Angelini C."/>
            <person name="Antonin V."/>
            <person name="Barry K.W."/>
            <person name="Bougher N.L."/>
            <person name="Buchanan P."/>
            <person name="Buyck B."/>
            <person name="Bense V."/>
            <person name="Catcheside P."/>
            <person name="Chovatia M."/>
            <person name="Cooper J."/>
            <person name="Damon W."/>
            <person name="Desjardin D."/>
            <person name="Finy P."/>
            <person name="Geml J."/>
            <person name="Haridas S."/>
            <person name="Hughes K."/>
            <person name="Justo A."/>
            <person name="Karasinski D."/>
            <person name="Kautmanova I."/>
            <person name="Kiss B."/>
            <person name="Kocsube S."/>
            <person name="Kotiranta H."/>
            <person name="LaButti K.M."/>
            <person name="Lechner B.E."/>
            <person name="Liimatainen K."/>
            <person name="Lipzen A."/>
            <person name="Lukacs Z."/>
            <person name="Mihaltcheva S."/>
            <person name="Morgado L.N."/>
            <person name="Niskanen T."/>
            <person name="Noordeloos M.E."/>
            <person name="Ohm R.A."/>
            <person name="Ortiz-Santana B."/>
            <person name="Ovrebo C."/>
            <person name="Racz N."/>
            <person name="Riley R."/>
            <person name="Savchenko A."/>
            <person name="Shiryaev A."/>
            <person name="Soop K."/>
            <person name="Spirin V."/>
            <person name="Szebenyi C."/>
            <person name="Tomsovsky M."/>
            <person name="Tulloss R.E."/>
            <person name="Uehling J."/>
            <person name="Grigoriev I.V."/>
            <person name="Vagvolgyi C."/>
            <person name="Papp T."/>
            <person name="Martin F.M."/>
            <person name="Miettinen O."/>
            <person name="Hibbett D.S."/>
            <person name="Nagy L.G."/>
        </authorList>
    </citation>
    <scope>NUCLEOTIDE SEQUENCE [LARGE SCALE GENOMIC DNA]</scope>
    <source>
        <strain evidence="4 5">CBS 121175</strain>
    </source>
</reference>
<dbReference type="GO" id="GO:0008654">
    <property type="term" value="P:phospholipid biosynthetic process"/>
    <property type="evidence" value="ECO:0007669"/>
    <property type="project" value="TreeGrafter"/>
</dbReference>
<feature type="domain" description="Phospholipid/glycerol acyltransferase" evidence="3">
    <location>
        <begin position="39"/>
        <end position="206"/>
    </location>
</feature>
<dbReference type="PANTHER" id="PTHR31605">
    <property type="entry name" value="GLYCEROL-3-PHOSPHATE O-ACYLTRANSFERASE 1"/>
    <property type="match status" value="1"/>
</dbReference>
<accession>A0A5C3KET4</accession>
<keyword evidence="2" id="KW-0812">Transmembrane</keyword>
<feature type="compositionally biased region" description="Low complexity" evidence="1">
    <location>
        <begin position="96"/>
        <end position="107"/>
    </location>
</feature>
<evidence type="ECO:0000259" key="3">
    <source>
        <dbReference type="SMART" id="SM00563"/>
    </source>
</evidence>
<evidence type="ECO:0000256" key="2">
    <source>
        <dbReference type="SAM" id="Phobius"/>
    </source>
</evidence>
<dbReference type="InterPro" id="IPR002123">
    <property type="entry name" value="Plipid/glycerol_acylTrfase"/>
</dbReference>
<gene>
    <name evidence="4" type="ORF">FA15DRAFT_675295</name>
</gene>
<evidence type="ECO:0000313" key="5">
    <source>
        <dbReference type="Proteomes" id="UP000307440"/>
    </source>
</evidence>